<evidence type="ECO:0000256" key="1">
    <source>
        <dbReference type="SAM" id="SignalP"/>
    </source>
</evidence>
<evidence type="ECO:0000313" key="2">
    <source>
        <dbReference type="EMBL" id="RCV18287.1"/>
    </source>
</evidence>
<dbReference type="InterPro" id="IPR017853">
    <property type="entry name" value="GH"/>
</dbReference>
<proteinExistence type="predicted"/>
<feature type="signal peptide" evidence="1">
    <location>
        <begin position="1"/>
        <end position="27"/>
    </location>
</feature>
<name>A0A368QJY1_SETIT</name>
<dbReference type="InterPro" id="IPR045053">
    <property type="entry name" value="MAN-like"/>
</dbReference>
<dbReference type="OrthoDB" id="406631at2759"/>
<protein>
    <submittedName>
        <fullName evidence="2">Uncharacterized protein</fullName>
    </submittedName>
</protein>
<keyword evidence="1" id="KW-0732">Signal</keyword>
<dbReference type="STRING" id="4555.A0A368QJY1"/>
<feature type="chain" id="PRO_5016845259" evidence="1">
    <location>
        <begin position="28"/>
        <end position="200"/>
    </location>
</feature>
<reference evidence="2" key="2">
    <citation type="submission" date="2015-07" db="EMBL/GenBank/DDBJ databases">
        <authorList>
            <person name="Noorani M."/>
        </authorList>
    </citation>
    <scope>NUCLEOTIDE SEQUENCE</scope>
    <source>
        <strain evidence="2">Yugu1</strain>
    </source>
</reference>
<reference evidence="2" key="1">
    <citation type="journal article" date="2012" name="Nat. Biotechnol.">
        <title>Reference genome sequence of the model plant Setaria.</title>
        <authorList>
            <person name="Bennetzen J.L."/>
            <person name="Schmutz J."/>
            <person name="Wang H."/>
            <person name="Percifield R."/>
            <person name="Hawkins J."/>
            <person name="Pontaroli A.C."/>
            <person name="Estep M."/>
            <person name="Feng L."/>
            <person name="Vaughn J.N."/>
            <person name="Grimwood J."/>
            <person name="Jenkins J."/>
            <person name="Barry K."/>
            <person name="Lindquist E."/>
            <person name="Hellsten U."/>
            <person name="Deshpande S."/>
            <person name="Wang X."/>
            <person name="Wu X."/>
            <person name="Mitros T."/>
            <person name="Triplett J."/>
            <person name="Yang X."/>
            <person name="Ye C.Y."/>
            <person name="Mauro-Herrera M."/>
            <person name="Wang L."/>
            <person name="Li P."/>
            <person name="Sharma M."/>
            <person name="Sharma R."/>
            <person name="Ronald P.C."/>
            <person name="Panaud O."/>
            <person name="Kellogg E.A."/>
            <person name="Brutnell T.P."/>
            <person name="Doust A.N."/>
            <person name="Tuskan G.A."/>
            <person name="Rokhsar D."/>
            <person name="Devos K.M."/>
        </authorList>
    </citation>
    <scope>NUCLEOTIDE SEQUENCE [LARGE SCALE GENOMIC DNA]</scope>
    <source>
        <strain evidence="2">Yugu1</strain>
    </source>
</reference>
<dbReference type="GO" id="GO:0016985">
    <property type="term" value="F:mannan endo-1,4-beta-mannosidase activity"/>
    <property type="evidence" value="ECO:0007669"/>
    <property type="project" value="UniProtKB-EC"/>
</dbReference>
<dbReference type="PANTHER" id="PTHR31451:SF54">
    <property type="entry name" value="MANNAN ENDO-1,4-BETA-MANNOSIDASE 6"/>
    <property type="match status" value="1"/>
</dbReference>
<dbReference type="Gene3D" id="3.20.20.80">
    <property type="entry name" value="Glycosidases"/>
    <property type="match status" value="1"/>
</dbReference>
<gene>
    <name evidence="2" type="ORF">SETIT_3G288300v2</name>
</gene>
<dbReference type="EMBL" id="CM003530">
    <property type="protein sequence ID" value="RCV18287.1"/>
    <property type="molecule type" value="Genomic_DNA"/>
</dbReference>
<dbReference type="SUPFAM" id="SSF51445">
    <property type="entry name" value="(Trans)glycosidases"/>
    <property type="match status" value="1"/>
</dbReference>
<organism evidence="2">
    <name type="scientific">Setaria italica</name>
    <name type="common">Foxtail millet</name>
    <name type="synonym">Panicum italicum</name>
    <dbReference type="NCBI Taxonomy" id="4555"/>
    <lineage>
        <taxon>Eukaryota</taxon>
        <taxon>Viridiplantae</taxon>
        <taxon>Streptophyta</taxon>
        <taxon>Embryophyta</taxon>
        <taxon>Tracheophyta</taxon>
        <taxon>Spermatophyta</taxon>
        <taxon>Magnoliopsida</taxon>
        <taxon>Liliopsida</taxon>
        <taxon>Poales</taxon>
        <taxon>Poaceae</taxon>
        <taxon>PACMAD clade</taxon>
        <taxon>Panicoideae</taxon>
        <taxon>Panicodae</taxon>
        <taxon>Paniceae</taxon>
        <taxon>Cenchrinae</taxon>
        <taxon>Setaria</taxon>
    </lineage>
</organism>
<accession>A0A368QJY1</accession>
<sequence>MNSKIHFLVRGFAVAAIILLHAGGSHANVDPSETADDHTPIQRSYTDGAHLLSSEVINEHWGMVKTKGSQFVVGDRPFYFNGFNTYWLMMHAVDPSTRGKVTQVFRQAVAVGLTVCQTWAFNDGGHMHGAPEGTLRLRRERLQGVGFRLEPGKEVQNQVDIVTCEQLGRLRWQGAVRTMGDAGVKVTFKDDFFSDQTVKG</sequence>
<dbReference type="AlphaFoldDB" id="A0A368QJY1"/>
<dbReference type="PANTHER" id="PTHR31451">
    <property type="match status" value="1"/>
</dbReference>